<evidence type="ECO:0000256" key="5">
    <source>
        <dbReference type="ARBA" id="ARBA00022821"/>
    </source>
</evidence>
<keyword evidence="2" id="KW-0433">Leucine-rich repeat</keyword>
<feature type="non-terminal residue" evidence="11">
    <location>
        <position position="713"/>
    </location>
</feature>
<accession>A0A8T0PRV4</accession>
<evidence type="ECO:0000259" key="8">
    <source>
        <dbReference type="Pfam" id="PF18052"/>
    </source>
</evidence>
<dbReference type="Gene3D" id="1.20.5.4130">
    <property type="match status" value="1"/>
</dbReference>
<feature type="domain" description="Disease resistance N-terminal" evidence="8">
    <location>
        <begin position="5"/>
        <end position="106"/>
    </location>
</feature>
<evidence type="ECO:0000313" key="12">
    <source>
        <dbReference type="Proteomes" id="UP000823388"/>
    </source>
</evidence>
<dbReference type="InterPro" id="IPR041118">
    <property type="entry name" value="Rx_N"/>
</dbReference>
<keyword evidence="3" id="KW-0677">Repeat</keyword>
<feature type="domain" description="Disease resistance R13L4/SHOC-2-like LRR" evidence="10">
    <location>
        <begin position="534"/>
        <end position="701"/>
    </location>
</feature>
<evidence type="ECO:0000256" key="6">
    <source>
        <dbReference type="ARBA" id="ARBA00023054"/>
    </source>
</evidence>
<dbReference type="EMBL" id="CM029051">
    <property type="protein sequence ID" value="KAG2560824.1"/>
    <property type="molecule type" value="Genomic_DNA"/>
</dbReference>
<dbReference type="Gene3D" id="3.80.10.10">
    <property type="entry name" value="Ribonuclease Inhibitor"/>
    <property type="match status" value="1"/>
</dbReference>
<comment type="caution">
    <text evidence="11">The sequence shown here is derived from an EMBL/GenBank/DDBJ whole genome shotgun (WGS) entry which is preliminary data.</text>
</comment>
<dbReference type="GO" id="GO:0002758">
    <property type="term" value="P:innate immune response-activating signaling pathway"/>
    <property type="evidence" value="ECO:0007669"/>
    <property type="project" value="UniProtKB-ARBA"/>
</dbReference>
<dbReference type="InterPro" id="IPR036388">
    <property type="entry name" value="WH-like_DNA-bd_sf"/>
</dbReference>
<dbReference type="InterPro" id="IPR002182">
    <property type="entry name" value="NB-ARC"/>
</dbReference>
<dbReference type="Proteomes" id="UP000823388">
    <property type="component" value="Chromosome 8K"/>
</dbReference>
<dbReference type="InterPro" id="IPR058922">
    <property type="entry name" value="WHD_DRP"/>
</dbReference>
<organism evidence="11 12">
    <name type="scientific">Panicum virgatum</name>
    <name type="common">Blackwell switchgrass</name>
    <dbReference type="NCBI Taxonomy" id="38727"/>
    <lineage>
        <taxon>Eukaryota</taxon>
        <taxon>Viridiplantae</taxon>
        <taxon>Streptophyta</taxon>
        <taxon>Embryophyta</taxon>
        <taxon>Tracheophyta</taxon>
        <taxon>Spermatophyta</taxon>
        <taxon>Magnoliopsida</taxon>
        <taxon>Liliopsida</taxon>
        <taxon>Poales</taxon>
        <taxon>Poaceae</taxon>
        <taxon>PACMAD clade</taxon>
        <taxon>Panicoideae</taxon>
        <taxon>Panicodae</taxon>
        <taxon>Paniceae</taxon>
        <taxon>Panicinae</taxon>
        <taxon>Panicum</taxon>
        <taxon>Panicum sect. Hiantes</taxon>
    </lineage>
</organism>
<evidence type="ECO:0000259" key="7">
    <source>
        <dbReference type="Pfam" id="PF00931"/>
    </source>
</evidence>
<keyword evidence="5" id="KW-0611">Plant defense</keyword>
<dbReference type="GO" id="GO:0009626">
    <property type="term" value="P:plant-type hypersensitive response"/>
    <property type="evidence" value="ECO:0007669"/>
    <property type="project" value="UniProtKB-ARBA"/>
</dbReference>
<evidence type="ECO:0000256" key="4">
    <source>
        <dbReference type="ARBA" id="ARBA00022741"/>
    </source>
</evidence>
<dbReference type="PANTHER" id="PTHR23155:SF931">
    <property type="entry name" value="OS01G0547000 PROTEIN"/>
    <property type="match status" value="1"/>
</dbReference>
<dbReference type="AlphaFoldDB" id="A0A8T0PRV4"/>
<dbReference type="InterPro" id="IPR032675">
    <property type="entry name" value="LRR_dom_sf"/>
</dbReference>
<dbReference type="FunFam" id="1.10.10.10:FF:000322">
    <property type="entry name" value="Probable disease resistance protein At1g63360"/>
    <property type="match status" value="1"/>
</dbReference>
<dbReference type="CDD" id="cd14798">
    <property type="entry name" value="RX-CC_like"/>
    <property type="match status" value="1"/>
</dbReference>
<dbReference type="SUPFAM" id="SSF52058">
    <property type="entry name" value="L domain-like"/>
    <property type="match status" value="1"/>
</dbReference>
<name>A0A8T0PRV4_PANVG</name>
<dbReference type="Gene3D" id="1.10.8.430">
    <property type="entry name" value="Helical domain of apoptotic protease-activating factors"/>
    <property type="match status" value="1"/>
</dbReference>
<dbReference type="PANTHER" id="PTHR23155">
    <property type="entry name" value="DISEASE RESISTANCE PROTEIN RP"/>
    <property type="match status" value="1"/>
</dbReference>
<sequence>MAEAVVGVLIGKLVTALANEAATYGASLLCKEASALKGLFVEIPKAEVELQSMKAYLRDSEKFKDTDETTGIFINKIRELSFRIEDVVDEFMYKLEDNKHGGFAAKTKKRIKHVKVWRRLALQLRDINAELEDTTKRRDRFVIPGMQIYTGSSSDHHFRSTNQTSCFAREEDLVGIEGNATKLKGWLVDDLEERKTKITRVWGMGGIVEFDVAAWVTVSKNYQVEDLVKKIAREFSISIDSSNMDMRRVVDVIRNHLEGKRFILVLDDVWEQDLCINNIMEIFPTTCISRFVLASRNFEVATLATGNCTIELEPLGENQSWKLFCKVAFRNNDDKRCPPELLELAVKFLQKCEGLPIAIACIGRVLSSRPPTYLRWETVYKELEWHSSKNGIQNIDNILKFSLEDLPYELKNCFLHCAIFPEDYVMTRRSLIRHWITSGFIKKKDNETLEQVVEGYLIDLVNRSLLQVVRKNESGRVKHCRMHDVIRHLAIEKATKERFGIVYEDHGTLEVHGTRRLSIQSTDIALPNQSGARHLRAVYVFMSSVDIGSLKPILTSSILLSTLDLQGTEIKVLPNEVFSLFNLRFLGLRDTRIEILPEAIGRLQNLEILDAAHTSLLSLPKDVAKLNKLRYLYATVEVTEGCIIRRRGVKNVKASSETLHDIAALTELRKLGVDDLTTEHSLSLRNALLNIKNLVNLVIMRNVEYSILLVMIE</sequence>
<dbReference type="InterPro" id="IPR042197">
    <property type="entry name" value="Apaf_helical"/>
</dbReference>
<dbReference type="SUPFAM" id="SSF52540">
    <property type="entry name" value="P-loop containing nucleoside triphosphate hydrolases"/>
    <property type="match status" value="1"/>
</dbReference>
<dbReference type="Pfam" id="PF23559">
    <property type="entry name" value="WHD_DRP"/>
    <property type="match status" value="1"/>
</dbReference>
<dbReference type="InterPro" id="IPR055414">
    <property type="entry name" value="LRR_R13L4/SHOC2-like"/>
</dbReference>
<keyword evidence="6" id="KW-0175">Coiled coil</keyword>
<comment type="similarity">
    <text evidence="1">Belongs to the disease resistance NB-LRR family.</text>
</comment>
<dbReference type="Pfam" id="PF00931">
    <property type="entry name" value="NB-ARC"/>
    <property type="match status" value="1"/>
</dbReference>
<dbReference type="GO" id="GO:0043531">
    <property type="term" value="F:ADP binding"/>
    <property type="evidence" value="ECO:0007669"/>
    <property type="project" value="InterPro"/>
</dbReference>
<feature type="domain" description="Disease resistance protein winged helix" evidence="9">
    <location>
        <begin position="419"/>
        <end position="490"/>
    </location>
</feature>
<dbReference type="Gene3D" id="1.10.10.10">
    <property type="entry name" value="Winged helix-like DNA-binding domain superfamily/Winged helix DNA-binding domain"/>
    <property type="match status" value="1"/>
</dbReference>
<evidence type="ECO:0000256" key="3">
    <source>
        <dbReference type="ARBA" id="ARBA00022737"/>
    </source>
</evidence>
<feature type="domain" description="NB-ARC" evidence="7">
    <location>
        <begin position="209"/>
        <end position="333"/>
    </location>
</feature>
<evidence type="ECO:0000259" key="10">
    <source>
        <dbReference type="Pfam" id="PF23598"/>
    </source>
</evidence>
<dbReference type="Pfam" id="PF23598">
    <property type="entry name" value="LRR_14"/>
    <property type="match status" value="1"/>
</dbReference>
<keyword evidence="4" id="KW-0547">Nucleotide-binding</keyword>
<keyword evidence="12" id="KW-1185">Reference proteome</keyword>
<dbReference type="InterPro" id="IPR044974">
    <property type="entry name" value="Disease_R_plants"/>
</dbReference>
<evidence type="ECO:0000256" key="2">
    <source>
        <dbReference type="ARBA" id="ARBA00022614"/>
    </source>
</evidence>
<protein>
    <submittedName>
        <fullName evidence="11">Uncharacterized protein</fullName>
    </submittedName>
</protein>
<evidence type="ECO:0000313" key="11">
    <source>
        <dbReference type="EMBL" id="KAG2560824.1"/>
    </source>
</evidence>
<evidence type="ECO:0000256" key="1">
    <source>
        <dbReference type="ARBA" id="ARBA00008894"/>
    </source>
</evidence>
<evidence type="ECO:0000259" key="9">
    <source>
        <dbReference type="Pfam" id="PF23559"/>
    </source>
</evidence>
<gene>
    <name evidence="11" type="ORF">PVAP13_8KG087900</name>
</gene>
<dbReference type="Pfam" id="PF18052">
    <property type="entry name" value="Rx_N"/>
    <property type="match status" value="1"/>
</dbReference>
<dbReference type="PRINTS" id="PR00364">
    <property type="entry name" value="DISEASERSIST"/>
</dbReference>
<dbReference type="InterPro" id="IPR027417">
    <property type="entry name" value="P-loop_NTPase"/>
</dbReference>
<dbReference type="InterPro" id="IPR038005">
    <property type="entry name" value="RX-like_CC"/>
</dbReference>
<dbReference type="Gene3D" id="3.40.50.300">
    <property type="entry name" value="P-loop containing nucleotide triphosphate hydrolases"/>
    <property type="match status" value="1"/>
</dbReference>
<reference evidence="11" key="1">
    <citation type="submission" date="2020-05" db="EMBL/GenBank/DDBJ databases">
        <title>WGS assembly of Panicum virgatum.</title>
        <authorList>
            <person name="Lovell J.T."/>
            <person name="Jenkins J."/>
            <person name="Shu S."/>
            <person name="Juenger T.E."/>
            <person name="Schmutz J."/>
        </authorList>
    </citation>
    <scope>NUCLEOTIDE SEQUENCE</scope>
    <source>
        <strain evidence="11">AP13</strain>
    </source>
</reference>
<dbReference type="GO" id="GO:0042742">
    <property type="term" value="P:defense response to bacterium"/>
    <property type="evidence" value="ECO:0007669"/>
    <property type="project" value="UniProtKB-ARBA"/>
</dbReference>
<proteinExistence type="inferred from homology"/>